<comment type="caution">
    <text evidence="2">The sequence shown here is derived from an EMBL/GenBank/DDBJ whole genome shotgun (WGS) entry which is preliminary data.</text>
</comment>
<dbReference type="InterPro" id="IPR050266">
    <property type="entry name" value="AB_hydrolase_sf"/>
</dbReference>
<dbReference type="PANTHER" id="PTHR43798:SF33">
    <property type="entry name" value="HYDROLASE, PUTATIVE (AFU_ORTHOLOGUE AFUA_2G14860)-RELATED"/>
    <property type="match status" value="1"/>
</dbReference>
<dbReference type="RefSeq" id="WP_219550350.1">
    <property type="nucleotide sequence ID" value="NZ_JAHKRN010000058.1"/>
</dbReference>
<keyword evidence="2" id="KW-0378">Hydrolase</keyword>
<dbReference type="PANTHER" id="PTHR43798">
    <property type="entry name" value="MONOACYLGLYCEROL LIPASE"/>
    <property type="match status" value="1"/>
</dbReference>
<organism evidence="2 3">
    <name type="scientific">Nonomuraea harbinensis</name>
    <dbReference type="NCBI Taxonomy" id="1286938"/>
    <lineage>
        <taxon>Bacteria</taxon>
        <taxon>Bacillati</taxon>
        <taxon>Actinomycetota</taxon>
        <taxon>Actinomycetes</taxon>
        <taxon>Streptosporangiales</taxon>
        <taxon>Streptosporangiaceae</taxon>
        <taxon>Nonomuraea</taxon>
    </lineage>
</organism>
<proteinExistence type="predicted"/>
<gene>
    <name evidence="2" type="ORF">ACFPUY_04635</name>
</gene>
<protein>
    <submittedName>
        <fullName evidence="2">Alpha/beta fold hydrolase</fullName>
    </submittedName>
</protein>
<keyword evidence="3" id="KW-1185">Reference proteome</keyword>
<feature type="domain" description="AB hydrolase-1" evidence="1">
    <location>
        <begin position="25"/>
        <end position="265"/>
    </location>
</feature>
<evidence type="ECO:0000259" key="1">
    <source>
        <dbReference type="Pfam" id="PF00561"/>
    </source>
</evidence>
<evidence type="ECO:0000313" key="2">
    <source>
        <dbReference type="EMBL" id="MFC5814357.1"/>
    </source>
</evidence>
<name>A0ABW1BMQ9_9ACTN</name>
<sequence>MVGESVHIPQPEGGLRVIVRGDTGPPVLLLSGAGVDNAMLSWRHAIPALAAAGHRVFALDWPKQGGSKPWQGFAGHDRMIECVTAVLDHFGLRQAALVGLSQGGAIALAYTIRHPERVSRLVALAPAGVISFPPVVHQMLWLTAKSRLLNRTIPSLVFRSRAACAWFARRALFAGPVADFEEIVDEYHADVLANGAGSSDWQNDSIGFRRMRVDLRPELPTISCPTLFIQGSQDAGVRPRHTRAAAGLVPGARFELIEGAGHWSNRQEPERVNALITGFLRESPASGHGDPGENTTMRS</sequence>
<dbReference type="Proteomes" id="UP001596096">
    <property type="component" value="Unassembled WGS sequence"/>
</dbReference>
<dbReference type="InterPro" id="IPR000073">
    <property type="entry name" value="AB_hydrolase_1"/>
</dbReference>
<reference evidence="3" key="1">
    <citation type="journal article" date="2019" name="Int. J. Syst. Evol. Microbiol.">
        <title>The Global Catalogue of Microorganisms (GCM) 10K type strain sequencing project: providing services to taxonomists for standard genome sequencing and annotation.</title>
        <authorList>
            <consortium name="The Broad Institute Genomics Platform"/>
            <consortium name="The Broad Institute Genome Sequencing Center for Infectious Disease"/>
            <person name="Wu L."/>
            <person name="Ma J."/>
        </authorList>
    </citation>
    <scope>NUCLEOTIDE SEQUENCE [LARGE SCALE GENOMIC DNA]</scope>
    <source>
        <strain evidence="3">CGMCC 4.7106</strain>
    </source>
</reference>
<dbReference type="Pfam" id="PF00561">
    <property type="entry name" value="Abhydrolase_1"/>
    <property type="match status" value="1"/>
</dbReference>
<dbReference type="EMBL" id="JBHSNW010000002">
    <property type="protein sequence ID" value="MFC5814357.1"/>
    <property type="molecule type" value="Genomic_DNA"/>
</dbReference>
<dbReference type="GO" id="GO:0016787">
    <property type="term" value="F:hydrolase activity"/>
    <property type="evidence" value="ECO:0007669"/>
    <property type="project" value="UniProtKB-KW"/>
</dbReference>
<evidence type="ECO:0000313" key="3">
    <source>
        <dbReference type="Proteomes" id="UP001596096"/>
    </source>
</evidence>
<accession>A0ABW1BMQ9</accession>